<keyword evidence="2" id="KW-1185">Reference proteome</keyword>
<name>A0A1P8WPZ5_9PLAN</name>
<dbReference type="EMBL" id="CP017641">
    <property type="protein sequence ID" value="APZ96105.1"/>
    <property type="molecule type" value="Genomic_DNA"/>
</dbReference>
<protein>
    <submittedName>
        <fullName evidence="1">Uncharacterized protein</fullName>
    </submittedName>
</protein>
<evidence type="ECO:0000313" key="2">
    <source>
        <dbReference type="Proteomes" id="UP000187735"/>
    </source>
</evidence>
<reference evidence="1 2" key="1">
    <citation type="journal article" date="2016" name="Front. Microbiol.">
        <title>Fuerstia marisgermanicae gen. nov., sp. nov., an Unusual Member of the Phylum Planctomycetes from the German Wadden Sea.</title>
        <authorList>
            <person name="Kohn T."/>
            <person name="Heuer A."/>
            <person name="Jogler M."/>
            <person name="Vollmers J."/>
            <person name="Boedeker C."/>
            <person name="Bunk B."/>
            <person name="Rast P."/>
            <person name="Borchert D."/>
            <person name="Glockner I."/>
            <person name="Freese H.M."/>
            <person name="Klenk H.P."/>
            <person name="Overmann J."/>
            <person name="Kaster A.K."/>
            <person name="Rohde M."/>
            <person name="Wiegand S."/>
            <person name="Jogler C."/>
        </authorList>
    </citation>
    <scope>NUCLEOTIDE SEQUENCE [LARGE SCALE GENOMIC DNA]</scope>
    <source>
        <strain evidence="1 2">NH11</strain>
    </source>
</reference>
<dbReference type="Proteomes" id="UP000187735">
    <property type="component" value="Chromosome"/>
</dbReference>
<gene>
    <name evidence="1" type="ORF">Fuma_05773</name>
</gene>
<proteinExistence type="predicted"/>
<organism evidence="1 2">
    <name type="scientific">Fuerstiella marisgermanici</name>
    <dbReference type="NCBI Taxonomy" id="1891926"/>
    <lineage>
        <taxon>Bacteria</taxon>
        <taxon>Pseudomonadati</taxon>
        <taxon>Planctomycetota</taxon>
        <taxon>Planctomycetia</taxon>
        <taxon>Planctomycetales</taxon>
        <taxon>Planctomycetaceae</taxon>
        <taxon>Fuerstiella</taxon>
    </lineage>
</organism>
<evidence type="ECO:0000313" key="1">
    <source>
        <dbReference type="EMBL" id="APZ96105.1"/>
    </source>
</evidence>
<accession>A0A1P8WPZ5</accession>
<sequence length="78" mass="8812">MLQQPKRLPQQPLLSISFDRITVLFRNAHTNAAVFQTVRQNEHQQVIVPRAQAGIVALLELASSANPLRLSQPEFVLR</sequence>
<dbReference type="KEGG" id="fmr:Fuma_05773"/>
<dbReference type="AlphaFoldDB" id="A0A1P8WPZ5"/>